<keyword evidence="1" id="KW-0732">Signal</keyword>
<keyword evidence="3" id="KW-1185">Reference proteome</keyword>
<feature type="signal peptide" evidence="1">
    <location>
        <begin position="1"/>
        <end position="23"/>
    </location>
</feature>
<dbReference type="RefSeq" id="XP_056514090.1">
    <property type="nucleotide sequence ID" value="XM_056653023.1"/>
</dbReference>
<name>A0A9W9FRQ2_9EURO</name>
<comment type="caution">
    <text evidence="2">The sequence shown here is derived from an EMBL/GenBank/DDBJ whole genome shotgun (WGS) entry which is preliminary data.</text>
</comment>
<evidence type="ECO:0000313" key="2">
    <source>
        <dbReference type="EMBL" id="KAJ5105094.1"/>
    </source>
</evidence>
<evidence type="ECO:0000256" key="1">
    <source>
        <dbReference type="SAM" id="SignalP"/>
    </source>
</evidence>
<proteinExistence type="predicted"/>
<organism evidence="2 3">
    <name type="scientific">Penicillium alfredii</name>
    <dbReference type="NCBI Taxonomy" id="1506179"/>
    <lineage>
        <taxon>Eukaryota</taxon>
        <taxon>Fungi</taxon>
        <taxon>Dikarya</taxon>
        <taxon>Ascomycota</taxon>
        <taxon>Pezizomycotina</taxon>
        <taxon>Eurotiomycetes</taxon>
        <taxon>Eurotiomycetidae</taxon>
        <taxon>Eurotiales</taxon>
        <taxon>Aspergillaceae</taxon>
        <taxon>Penicillium</taxon>
    </lineage>
</organism>
<feature type="chain" id="PRO_5040880761" description="Secreted protein" evidence="1">
    <location>
        <begin position="24"/>
        <end position="72"/>
    </location>
</feature>
<reference evidence="2" key="2">
    <citation type="journal article" date="2023" name="IMA Fungus">
        <title>Comparative genomic study of the Penicillium genus elucidates a diverse pangenome and 15 lateral gene transfer events.</title>
        <authorList>
            <person name="Petersen C."/>
            <person name="Sorensen T."/>
            <person name="Nielsen M.R."/>
            <person name="Sondergaard T.E."/>
            <person name="Sorensen J.L."/>
            <person name="Fitzpatrick D.A."/>
            <person name="Frisvad J.C."/>
            <person name="Nielsen K.L."/>
        </authorList>
    </citation>
    <scope>NUCLEOTIDE SEQUENCE</scope>
    <source>
        <strain evidence="2">IBT 34128</strain>
    </source>
</reference>
<dbReference type="AlphaFoldDB" id="A0A9W9FRQ2"/>
<dbReference type="Proteomes" id="UP001141434">
    <property type="component" value="Unassembled WGS sequence"/>
</dbReference>
<dbReference type="OrthoDB" id="2269373at2759"/>
<evidence type="ECO:0000313" key="3">
    <source>
        <dbReference type="Proteomes" id="UP001141434"/>
    </source>
</evidence>
<accession>A0A9W9FRQ2</accession>
<dbReference type="GeneID" id="81392191"/>
<gene>
    <name evidence="2" type="ORF">NUU61_002441</name>
</gene>
<evidence type="ECO:0008006" key="4">
    <source>
        <dbReference type="Google" id="ProtNLM"/>
    </source>
</evidence>
<protein>
    <recommendedName>
        <fullName evidence="4">Secreted protein</fullName>
    </recommendedName>
</protein>
<dbReference type="EMBL" id="JAPMSZ010000004">
    <property type="protein sequence ID" value="KAJ5105094.1"/>
    <property type="molecule type" value="Genomic_DNA"/>
</dbReference>
<reference evidence="2" key="1">
    <citation type="submission" date="2022-11" db="EMBL/GenBank/DDBJ databases">
        <authorList>
            <person name="Petersen C."/>
        </authorList>
    </citation>
    <scope>NUCLEOTIDE SEQUENCE</scope>
    <source>
        <strain evidence="2">IBT 34128</strain>
    </source>
</reference>
<sequence length="72" mass="8030">MRSNDLMILQAYLLYLVRTTVHAFSALGRGRNIDPRSLSCLIGIAVRIATHLSIHRDGSQTGLSTFDTEQTR</sequence>